<dbReference type="AlphaFoldDB" id="A0A9Q8YCB2"/>
<dbReference type="Proteomes" id="UP001055460">
    <property type="component" value="Plasmid pA"/>
</dbReference>
<proteinExistence type="predicted"/>
<accession>A0A9Q8YCB2</accession>
<dbReference type="SUPFAM" id="SSF56601">
    <property type="entry name" value="beta-lactamase/transpeptidase-like"/>
    <property type="match status" value="1"/>
</dbReference>
<feature type="domain" description="Beta-lactamase-related" evidence="1">
    <location>
        <begin position="19"/>
        <end position="375"/>
    </location>
</feature>
<dbReference type="InterPro" id="IPR050789">
    <property type="entry name" value="Diverse_Enzym_Activities"/>
</dbReference>
<evidence type="ECO:0000313" key="2">
    <source>
        <dbReference type="EMBL" id="USJ26338.1"/>
    </source>
</evidence>
<organism evidence="2 3">
    <name type="scientific">Ensifer adhaerens</name>
    <name type="common">Sinorhizobium morelense</name>
    <dbReference type="NCBI Taxonomy" id="106592"/>
    <lineage>
        <taxon>Bacteria</taxon>
        <taxon>Pseudomonadati</taxon>
        <taxon>Pseudomonadota</taxon>
        <taxon>Alphaproteobacteria</taxon>
        <taxon>Hyphomicrobiales</taxon>
        <taxon>Rhizobiaceae</taxon>
        <taxon>Sinorhizobium/Ensifer group</taxon>
        <taxon>Ensifer</taxon>
    </lineage>
</organism>
<dbReference type="PANTHER" id="PTHR43283:SF3">
    <property type="entry name" value="BETA-LACTAMASE FAMILY PROTEIN (AFU_ORTHOLOGUE AFUA_5G07500)"/>
    <property type="match status" value="1"/>
</dbReference>
<keyword evidence="2" id="KW-0614">Plasmid</keyword>
<dbReference type="Gene3D" id="3.40.710.10">
    <property type="entry name" value="DD-peptidase/beta-lactamase superfamily"/>
    <property type="match status" value="1"/>
</dbReference>
<geneLocation type="plasmid" evidence="2 3">
    <name>pA</name>
</geneLocation>
<protein>
    <submittedName>
        <fullName evidence="2">Beta-lactamase family protein</fullName>
    </submittedName>
</protein>
<dbReference type="InterPro" id="IPR012338">
    <property type="entry name" value="Beta-lactam/transpept-like"/>
</dbReference>
<evidence type="ECO:0000259" key="1">
    <source>
        <dbReference type="Pfam" id="PF00144"/>
    </source>
</evidence>
<name>A0A9Q8YCB2_ENSAD</name>
<dbReference type="RefSeq" id="WP_252160788.1">
    <property type="nucleotide sequence ID" value="NZ_CP098808.1"/>
</dbReference>
<reference evidence="2" key="1">
    <citation type="submission" date="2022-06" db="EMBL/GenBank/DDBJ databases">
        <title>Physiological and biochemical characterization and genomic elucidation of a strain of the genus Ensifer adhaerens M8 that combines arsenic oxidation and chromium reduction.</title>
        <authorList>
            <person name="Li X."/>
            <person name="Yu c."/>
        </authorList>
    </citation>
    <scope>NUCLEOTIDE SEQUENCE</scope>
    <source>
        <strain evidence="2">M8</strain>
        <plasmid evidence="2">pA</plasmid>
    </source>
</reference>
<sequence>MDATRQGRSERRTRLKAELDRVIAEALDEQRIVGTVVEILIDGEPGYRHAAGLADRETDRPMTEDSIFLLSSVAKPIVTVAALNLVQRGTIGLDDIVSEWLPAFRPQLPDGSEPRITIRQLLTHSAGLSYVFMERGDGPYRRHAISSGLDDTDDDLTALIGKLTAIPLSYPPGHGWGYSMSLDVLGAVIEEATGSKLPEAIATLVTRPMGMNDTDFSVTDTRRLVVHYGDASPRPRRLVGDDAVPFFGNPVRLSPGRILNPRAFPSGGAGMAGTAGDVIRLLESLRTGHSPVLDAASTRSMFDIQARTGGLAAGAGWEFGFGGAVLVEPEMAGTPQSRGTLQWDGAYGHKWFIDPARGLTVVALTNTAFEGMNGRFPDDLRDAIYRSL</sequence>
<evidence type="ECO:0000313" key="3">
    <source>
        <dbReference type="Proteomes" id="UP001055460"/>
    </source>
</evidence>
<dbReference type="PANTHER" id="PTHR43283">
    <property type="entry name" value="BETA-LACTAMASE-RELATED"/>
    <property type="match status" value="1"/>
</dbReference>
<dbReference type="EMBL" id="CP098808">
    <property type="protein sequence ID" value="USJ26338.1"/>
    <property type="molecule type" value="Genomic_DNA"/>
</dbReference>
<dbReference type="InterPro" id="IPR001466">
    <property type="entry name" value="Beta-lactam-related"/>
</dbReference>
<dbReference type="Pfam" id="PF00144">
    <property type="entry name" value="Beta-lactamase"/>
    <property type="match status" value="1"/>
</dbReference>
<gene>
    <name evidence="2" type="ORF">NE863_20450</name>
</gene>